<dbReference type="InterPro" id="IPR008915">
    <property type="entry name" value="Peptidase_M50"/>
</dbReference>
<feature type="transmembrane region" description="Helical" evidence="7">
    <location>
        <begin position="111"/>
        <end position="130"/>
    </location>
</feature>
<gene>
    <name evidence="9" type="ORF">RWD45_07000</name>
</gene>
<evidence type="ECO:0000256" key="4">
    <source>
        <dbReference type="ARBA" id="ARBA00022692"/>
    </source>
</evidence>
<evidence type="ECO:0000256" key="3">
    <source>
        <dbReference type="ARBA" id="ARBA00007931"/>
    </source>
</evidence>
<dbReference type="GO" id="GO:0008233">
    <property type="term" value="F:peptidase activity"/>
    <property type="evidence" value="ECO:0007669"/>
    <property type="project" value="UniProtKB-KW"/>
</dbReference>
<comment type="caution">
    <text evidence="9">The sequence shown here is derived from an EMBL/GenBank/DDBJ whole genome shotgun (WGS) entry which is preliminary data.</text>
</comment>
<evidence type="ECO:0000256" key="1">
    <source>
        <dbReference type="ARBA" id="ARBA00001947"/>
    </source>
</evidence>
<name>A0ABU5CSG2_9BACI</name>
<sequence>MDITLIILLIVIVAPISVWIHEMGHLIGAKTVNANQLTLTLGIGKDRFTFKVKGITIIMRTIFFISGSTMTSRDRNFNRLERIWISIFGPLFNVLFANICIIIYMKYSYNIILLFFLFNIWLGIVNLIPYKIKGKCSDGYIILASLVTRK</sequence>
<dbReference type="EMBL" id="JAWDIQ010000001">
    <property type="protein sequence ID" value="MDY0408353.1"/>
    <property type="molecule type" value="Genomic_DNA"/>
</dbReference>
<keyword evidence="9" id="KW-0645">Protease</keyword>
<keyword evidence="10" id="KW-1185">Reference proteome</keyword>
<protein>
    <submittedName>
        <fullName evidence="9">Site-2 protease family protein</fullName>
    </submittedName>
</protein>
<comment type="cofactor">
    <cofactor evidence="1">
        <name>Zn(2+)</name>
        <dbReference type="ChEBI" id="CHEBI:29105"/>
    </cofactor>
</comment>
<dbReference type="GO" id="GO:0006508">
    <property type="term" value="P:proteolysis"/>
    <property type="evidence" value="ECO:0007669"/>
    <property type="project" value="UniProtKB-KW"/>
</dbReference>
<comment type="similarity">
    <text evidence="3">Belongs to the peptidase M50B family.</text>
</comment>
<evidence type="ECO:0000259" key="8">
    <source>
        <dbReference type="Pfam" id="PF02163"/>
    </source>
</evidence>
<evidence type="ECO:0000256" key="7">
    <source>
        <dbReference type="SAM" id="Phobius"/>
    </source>
</evidence>
<evidence type="ECO:0000256" key="6">
    <source>
        <dbReference type="ARBA" id="ARBA00023136"/>
    </source>
</evidence>
<feature type="transmembrane region" description="Helical" evidence="7">
    <location>
        <begin position="83"/>
        <end position="105"/>
    </location>
</feature>
<evidence type="ECO:0000313" key="9">
    <source>
        <dbReference type="EMBL" id="MDY0408353.1"/>
    </source>
</evidence>
<evidence type="ECO:0000256" key="5">
    <source>
        <dbReference type="ARBA" id="ARBA00022989"/>
    </source>
</evidence>
<reference evidence="9 10" key="1">
    <citation type="submission" date="2023-10" db="EMBL/GenBank/DDBJ databases">
        <title>Virgibacillus soli CC-YMP-6 genome.</title>
        <authorList>
            <person name="Miliotis G."/>
            <person name="Sengupta P."/>
            <person name="Hameed A."/>
            <person name="Chuvochina M."/>
            <person name="Mcdonagh F."/>
            <person name="Simpson A.C."/>
            <person name="Singh N.K."/>
            <person name="Rekha P.D."/>
            <person name="Raman K."/>
            <person name="Hugenholtz P."/>
            <person name="Venkateswaran K."/>
        </authorList>
    </citation>
    <scope>NUCLEOTIDE SEQUENCE [LARGE SCALE GENOMIC DNA]</scope>
    <source>
        <strain evidence="9 10">CC-YMP-6</strain>
    </source>
</reference>
<evidence type="ECO:0000256" key="2">
    <source>
        <dbReference type="ARBA" id="ARBA00004141"/>
    </source>
</evidence>
<dbReference type="RefSeq" id="WP_320379095.1">
    <property type="nucleotide sequence ID" value="NZ_JAWDIQ010000001.1"/>
</dbReference>
<dbReference type="Proteomes" id="UP001275315">
    <property type="component" value="Unassembled WGS sequence"/>
</dbReference>
<keyword evidence="5 7" id="KW-1133">Transmembrane helix</keyword>
<organism evidence="9 10">
    <name type="scientific">Paracerasibacillus soli</name>
    <dbReference type="NCBI Taxonomy" id="480284"/>
    <lineage>
        <taxon>Bacteria</taxon>
        <taxon>Bacillati</taxon>
        <taxon>Bacillota</taxon>
        <taxon>Bacilli</taxon>
        <taxon>Bacillales</taxon>
        <taxon>Bacillaceae</taxon>
        <taxon>Paracerasibacillus</taxon>
    </lineage>
</organism>
<feature type="domain" description="Peptidase M50" evidence="8">
    <location>
        <begin position="12"/>
        <end position="105"/>
    </location>
</feature>
<evidence type="ECO:0000313" key="10">
    <source>
        <dbReference type="Proteomes" id="UP001275315"/>
    </source>
</evidence>
<proteinExistence type="inferred from homology"/>
<keyword evidence="6 7" id="KW-0472">Membrane</keyword>
<comment type="subcellular location">
    <subcellularLocation>
        <location evidence="2">Membrane</location>
        <topology evidence="2">Multi-pass membrane protein</topology>
    </subcellularLocation>
</comment>
<dbReference type="Pfam" id="PF02163">
    <property type="entry name" value="Peptidase_M50"/>
    <property type="match status" value="1"/>
</dbReference>
<keyword evidence="9" id="KW-0378">Hydrolase</keyword>
<keyword evidence="4 7" id="KW-0812">Transmembrane</keyword>
<accession>A0ABU5CSG2</accession>